<protein>
    <submittedName>
        <fullName evidence="1">Integrin alpha-11-like protein</fullName>
    </submittedName>
</protein>
<organism evidence="1 2">
    <name type="scientific">Labeo rohita</name>
    <name type="common">Indian major carp</name>
    <name type="synonym">Cyprinus rohita</name>
    <dbReference type="NCBI Taxonomy" id="84645"/>
    <lineage>
        <taxon>Eukaryota</taxon>
        <taxon>Metazoa</taxon>
        <taxon>Chordata</taxon>
        <taxon>Craniata</taxon>
        <taxon>Vertebrata</taxon>
        <taxon>Euteleostomi</taxon>
        <taxon>Actinopterygii</taxon>
        <taxon>Neopterygii</taxon>
        <taxon>Teleostei</taxon>
        <taxon>Ostariophysi</taxon>
        <taxon>Cypriniformes</taxon>
        <taxon>Cyprinidae</taxon>
        <taxon>Labeoninae</taxon>
        <taxon>Labeonini</taxon>
        <taxon>Labeo</taxon>
    </lineage>
</organism>
<dbReference type="Proteomes" id="UP000290572">
    <property type="component" value="Unassembled WGS sequence"/>
</dbReference>
<reference evidence="1 2" key="1">
    <citation type="submission" date="2018-03" db="EMBL/GenBank/DDBJ databases">
        <title>Draft genome sequence of Rohu Carp (Labeo rohita).</title>
        <authorList>
            <person name="Das P."/>
            <person name="Kushwaha B."/>
            <person name="Joshi C.G."/>
            <person name="Kumar D."/>
            <person name="Nagpure N.S."/>
            <person name="Sahoo L."/>
            <person name="Das S.P."/>
            <person name="Bit A."/>
            <person name="Patnaik S."/>
            <person name="Meher P.K."/>
            <person name="Jayasankar P."/>
            <person name="Koringa P.G."/>
            <person name="Patel N.V."/>
            <person name="Hinsu A.T."/>
            <person name="Kumar R."/>
            <person name="Pandey M."/>
            <person name="Agarwal S."/>
            <person name="Srivastava S."/>
            <person name="Singh M."/>
            <person name="Iquebal M.A."/>
            <person name="Jaiswal S."/>
            <person name="Angadi U.B."/>
            <person name="Kumar N."/>
            <person name="Raza M."/>
            <person name="Shah T.M."/>
            <person name="Rai A."/>
            <person name="Jena J.K."/>
        </authorList>
    </citation>
    <scope>NUCLEOTIDE SEQUENCE [LARGE SCALE GENOMIC DNA]</scope>
    <source>
        <strain evidence="1">DASCIFA01</strain>
        <tissue evidence="1">Testis</tissue>
    </source>
</reference>
<evidence type="ECO:0000313" key="2">
    <source>
        <dbReference type="Proteomes" id="UP000290572"/>
    </source>
</evidence>
<dbReference type="AlphaFoldDB" id="A0A498P5P0"/>
<dbReference type="GO" id="GO:0007229">
    <property type="term" value="P:integrin-mediated signaling pathway"/>
    <property type="evidence" value="ECO:0007669"/>
    <property type="project" value="UniProtKB-KW"/>
</dbReference>
<keyword evidence="1" id="KW-0401">Integrin</keyword>
<proteinExistence type="predicted"/>
<dbReference type="STRING" id="84645.A0A498P5P0"/>
<accession>A0A498P5P0</accession>
<gene>
    <name evidence="1" type="ORF">ROHU_000070</name>
</gene>
<dbReference type="EMBL" id="QBIY01000565">
    <property type="protein sequence ID" value="RXN39563.1"/>
    <property type="molecule type" value="Genomic_DNA"/>
</dbReference>
<name>A0A498P5P0_LABRO</name>
<evidence type="ECO:0000313" key="1">
    <source>
        <dbReference type="EMBL" id="RXN39563.1"/>
    </source>
</evidence>
<sequence>MVLWSPTTKLAYVVELTVPWEEGVEEAYERKKNKYSDLAAEASQNGWKISIFPVEVGCRGFVAISTTSLLRKIGVKGRSLQQAVKSISSIAEKSSNWLWIKRKDPIWAAR</sequence>
<keyword evidence="2" id="KW-1185">Reference proteome</keyword>
<comment type="caution">
    <text evidence="1">The sequence shown here is derived from an EMBL/GenBank/DDBJ whole genome shotgun (WGS) entry which is preliminary data.</text>
</comment>